<dbReference type="Proteomes" id="UP000288943">
    <property type="component" value="Chromosome"/>
</dbReference>
<dbReference type="CDD" id="cd19095">
    <property type="entry name" value="AKR_PA4992-like"/>
    <property type="match status" value="1"/>
</dbReference>
<dbReference type="Pfam" id="PF00248">
    <property type="entry name" value="Aldo_ket_red"/>
    <property type="match status" value="1"/>
</dbReference>
<gene>
    <name evidence="2" type="ORF">M5X16_04905</name>
    <name evidence="3" type="ORF">PC41400_09990</name>
</gene>
<dbReference type="InterPro" id="IPR036812">
    <property type="entry name" value="NAD(P)_OxRdtase_dom_sf"/>
</dbReference>
<dbReference type="InterPro" id="IPR023210">
    <property type="entry name" value="NADP_OxRdtase_dom"/>
</dbReference>
<dbReference type="SUPFAM" id="SSF51430">
    <property type="entry name" value="NAD(P)-linked oxidoreductase"/>
    <property type="match status" value="1"/>
</dbReference>
<dbReference type="EMBL" id="CP026520">
    <property type="protein sequence ID" value="QAV17979.1"/>
    <property type="molecule type" value="Genomic_DNA"/>
</dbReference>
<dbReference type="GeneID" id="95375137"/>
<dbReference type="EMBL" id="JAMDMJ010000004">
    <property type="protein sequence ID" value="MCY9595116.1"/>
    <property type="molecule type" value="Genomic_DNA"/>
</dbReference>
<keyword evidence="5" id="KW-1185">Reference proteome</keyword>
<feature type="domain" description="NADP-dependent oxidoreductase" evidence="1">
    <location>
        <begin position="16"/>
        <end position="283"/>
    </location>
</feature>
<reference evidence="2 5" key="2">
    <citation type="submission" date="2022-05" db="EMBL/GenBank/DDBJ databases">
        <title>Genome Sequencing of Bee-Associated Microbes.</title>
        <authorList>
            <person name="Dunlap C."/>
        </authorList>
    </citation>
    <scope>NUCLEOTIDE SEQUENCE [LARGE SCALE GENOMIC DNA]</scope>
    <source>
        <strain evidence="2 5">NRRL B-23120</strain>
    </source>
</reference>
<evidence type="ECO:0000313" key="5">
    <source>
        <dbReference type="Proteomes" id="UP001527202"/>
    </source>
</evidence>
<accession>A0A410WUA2</accession>
<dbReference type="InterPro" id="IPR020471">
    <property type="entry name" value="AKR"/>
</dbReference>
<dbReference type="GO" id="GO:0016491">
    <property type="term" value="F:oxidoreductase activity"/>
    <property type="evidence" value="ECO:0007669"/>
    <property type="project" value="InterPro"/>
</dbReference>
<organism evidence="3 4">
    <name type="scientific">Paenibacillus chitinolyticus</name>
    <dbReference type="NCBI Taxonomy" id="79263"/>
    <lineage>
        <taxon>Bacteria</taxon>
        <taxon>Bacillati</taxon>
        <taxon>Bacillota</taxon>
        <taxon>Bacilli</taxon>
        <taxon>Bacillales</taxon>
        <taxon>Paenibacillaceae</taxon>
        <taxon>Paenibacillus</taxon>
    </lineage>
</organism>
<sequence>MEKRILGRTGLQVSSLGFGGAEIGYQGIDPGTVENLLGRALDAGLTVIDTGECYKDSEELIGKAVSHRRAEFSLFTKIGHSAGFQEEDWDLGMLEKSIDRSLKRLKTDYVDLLQLHSCPEEILRRGEVIGLLEKFKKQGKTRFIGCSGDGQAALYAVRTGLFDTLQTSLSIADQEAIELTIPEARQRGMGVIAKRPLANAAWRTGEKPADSYHHEYWERLKRLRYHFLNESVPEAIAYALRFTLSVPGVHTAIVGTTRPGRWEENAAFLSRGPLPIEAIAEIRGRWQQSSRGNWPGLR</sequence>
<dbReference type="PANTHER" id="PTHR43312">
    <property type="entry name" value="D-THREO-ALDOSE 1-DEHYDROGENASE"/>
    <property type="match status" value="1"/>
</dbReference>
<protein>
    <submittedName>
        <fullName evidence="3">Aldo/keto reductase</fullName>
    </submittedName>
</protein>
<dbReference type="OrthoDB" id="9773828at2"/>
<evidence type="ECO:0000259" key="1">
    <source>
        <dbReference type="Pfam" id="PF00248"/>
    </source>
</evidence>
<reference evidence="3 4" key="1">
    <citation type="submission" date="2018-01" db="EMBL/GenBank/DDBJ databases">
        <title>The whole genome sequencing and assembly of Paenibacillus chitinolyticus KCCM 41400 strain.</title>
        <authorList>
            <person name="Kim J.-Y."/>
            <person name="Park M.-K."/>
            <person name="Lee Y.-J."/>
            <person name="Yi H."/>
            <person name="Bahn Y.-S."/>
            <person name="Kim J.F."/>
            <person name="Lee D.-W."/>
        </authorList>
    </citation>
    <scope>NUCLEOTIDE SEQUENCE [LARGE SCALE GENOMIC DNA]</scope>
    <source>
        <strain evidence="3 4">KCCM 41400</strain>
    </source>
</reference>
<name>A0A410WUA2_9BACL</name>
<dbReference type="Proteomes" id="UP001527202">
    <property type="component" value="Unassembled WGS sequence"/>
</dbReference>
<dbReference type="Gene3D" id="3.20.20.100">
    <property type="entry name" value="NADP-dependent oxidoreductase domain"/>
    <property type="match status" value="1"/>
</dbReference>
<dbReference type="PANTHER" id="PTHR43312:SF1">
    <property type="entry name" value="NADP-DEPENDENT OXIDOREDUCTASE DOMAIN-CONTAINING PROTEIN"/>
    <property type="match status" value="1"/>
</dbReference>
<dbReference type="RefSeq" id="WP_042230866.1">
    <property type="nucleotide sequence ID" value="NZ_CP026520.1"/>
</dbReference>
<evidence type="ECO:0000313" key="3">
    <source>
        <dbReference type="EMBL" id="QAV17979.1"/>
    </source>
</evidence>
<evidence type="ECO:0000313" key="2">
    <source>
        <dbReference type="EMBL" id="MCY9595116.1"/>
    </source>
</evidence>
<evidence type="ECO:0000313" key="4">
    <source>
        <dbReference type="Proteomes" id="UP000288943"/>
    </source>
</evidence>
<proteinExistence type="predicted"/>
<dbReference type="PRINTS" id="PR00069">
    <property type="entry name" value="ALDKETRDTASE"/>
</dbReference>
<dbReference type="KEGG" id="pchi:PC41400_09990"/>
<dbReference type="InterPro" id="IPR053135">
    <property type="entry name" value="AKR2_Oxidoreductase"/>
</dbReference>
<dbReference type="AlphaFoldDB" id="A0A410WUA2"/>